<gene>
    <name evidence="1" type="ORF">ACFOU2_17565</name>
</gene>
<name>A0ABV8B4B8_9BACI</name>
<keyword evidence="2" id="KW-1185">Reference proteome</keyword>
<proteinExistence type="predicted"/>
<protein>
    <submittedName>
        <fullName evidence="1">Penicillin acylase family protein</fullName>
    </submittedName>
</protein>
<sequence>MLENHPLYMAQGFVTAQDRLFPMDLGHRVGQVKGLENRLLSFPESF</sequence>
<dbReference type="RefSeq" id="WP_377917329.1">
    <property type="nucleotide sequence ID" value="NZ_JBHRZT010000068.1"/>
</dbReference>
<dbReference type="InterPro" id="IPR023343">
    <property type="entry name" value="Penicillin_amidase_dom1"/>
</dbReference>
<dbReference type="EMBL" id="JBHRZT010000068">
    <property type="protein sequence ID" value="MFC3885178.1"/>
    <property type="molecule type" value="Genomic_DNA"/>
</dbReference>
<evidence type="ECO:0000313" key="1">
    <source>
        <dbReference type="EMBL" id="MFC3885178.1"/>
    </source>
</evidence>
<reference evidence="2" key="1">
    <citation type="journal article" date="2019" name="Int. J. Syst. Evol. Microbiol.">
        <title>The Global Catalogue of Microorganisms (GCM) 10K type strain sequencing project: providing services to taxonomists for standard genome sequencing and annotation.</title>
        <authorList>
            <consortium name="The Broad Institute Genomics Platform"/>
            <consortium name="The Broad Institute Genome Sequencing Center for Infectious Disease"/>
            <person name="Wu L."/>
            <person name="Ma J."/>
        </authorList>
    </citation>
    <scope>NUCLEOTIDE SEQUENCE [LARGE SCALE GENOMIC DNA]</scope>
    <source>
        <strain evidence="2">CCUG 61889</strain>
    </source>
</reference>
<accession>A0ABV8B4B8</accession>
<evidence type="ECO:0000313" key="2">
    <source>
        <dbReference type="Proteomes" id="UP001595752"/>
    </source>
</evidence>
<dbReference type="InterPro" id="IPR002692">
    <property type="entry name" value="S45"/>
</dbReference>
<organism evidence="1 2">
    <name type="scientific">Bacillus songklensis</name>
    <dbReference type="NCBI Taxonomy" id="1069116"/>
    <lineage>
        <taxon>Bacteria</taxon>
        <taxon>Bacillati</taxon>
        <taxon>Bacillota</taxon>
        <taxon>Bacilli</taxon>
        <taxon>Bacillales</taxon>
        <taxon>Bacillaceae</taxon>
        <taxon>Bacillus</taxon>
    </lineage>
</organism>
<dbReference type="Pfam" id="PF01804">
    <property type="entry name" value="Penicil_amidase"/>
    <property type="match status" value="1"/>
</dbReference>
<dbReference type="Proteomes" id="UP001595752">
    <property type="component" value="Unassembled WGS sequence"/>
</dbReference>
<comment type="caution">
    <text evidence="1">The sequence shown here is derived from an EMBL/GenBank/DDBJ whole genome shotgun (WGS) entry which is preliminary data.</text>
</comment>
<dbReference type="Gene3D" id="1.10.439.10">
    <property type="entry name" value="Penicillin Amidohydrolase, domain 1"/>
    <property type="match status" value="1"/>
</dbReference>